<keyword evidence="4" id="KW-1185">Reference proteome</keyword>
<reference evidence="4" key="1">
    <citation type="submission" date="2022-10" db="EMBL/GenBank/DDBJ databases">
        <title>Genome assembly of Pristionchus species.</title>
        <authorList>
            <person name="Yoshida K."/>
            <person name="Sommer R.J."/>
        </authorList>
    </citation>
    <scope>NUCLEOTIDE SEQUENCE [LARGE SCALE GENOMIC DNA]</scope>
    <source>
        <strain evidence="4">RS5460</strain>
    </source>
</reference>
<dbReference type="Proteomes" id="UP001328107">
    <property type="component" value="Unassembled WGS sequence"/>
</dbReference>
<evidence type="ECO:0000313" key="4">
    <source>
        <dbReference type="Proteomes" id="UP001328107"/>
    </source>
</evidence>
<dbReference type="AlphaFoldDB" id="A0AAN4ZKE6"/>
<feature type="transmembrane region" description="Helical" evidence="2">
    <location>
        <begin position="45"/>
        <end position="68"/>
    </location>
</feature>
<feature type="compositionally biased region" description="Polar residues" evidence="1">
    <location>
        <begin position="96"/>
        <end position="115"/>
    </location>
</feature>
<accession>A0AAN4ZKE6</accession>
<evidence type="ECO:0000256" key="2">
    <source>
        <dbReference type="SAM" id="Phobius"/>
    </source>
</evidence>
<name>A0AAN4ZKE6_9BILA</name>
<comment type="caution">
    <text evidence="3">The sequence shown here is derived from an EMBL/GenBank/DDBJ whole genome shotgun (WGS) entry which is preliminary data.</text>
</comment>
<evidence type="ECO:0000256" key="1">
    <source>
        <dbReference type="SAM" id="MobiDB-lite"/>
    </source>
</evidence>
<keyword evidence="2" id="KW-0472">Membrane</keyword>
<feature type="region of interest" description="Disordered" evidence="1">
    <location>
        <begin position="95"/>
        <end position="121"/>
    </location>
</feature>
<sequence length="157" mass="17562">KWLQLGCNDVGISTEPVEELRRLISITLLLGTFASFIGNPNGTPAQAACFAIHTALIPPVFAVCWKYIREYTRAQKDARLIPTYSINDKDLINTPGRVNSEASSPALQNISSNSNNDHKIGHNWRRERHTMIDMPDLPPRYSSLSTVLPPRYSSLTQ</sequence>
<keyword evidence="2" id="KW-0812">Transmembrane</keyword>
<evidence type="ECO:0000313" key="3">
    <source>
        <dbReference type="EMBL" id="GMR39807.1"/>
    </source>
</evidence>
<proteinExistence type="predicted"/>
<protein>
    <submittedName>
        <fullName evidence="3">Uncharacterized protein</fullName>
    </submittedName>
</protein>
<organism evidence="3 4">
    <name type="scientific">Pristionchus mayeri</name>
    <dbReference type="NCBI Taxonomy" id="1317129"/>
    <lineage>
        <taxon>Eukaryota</taxon>
        <taxon>Metazoa</taxon>
        <taxon>Ecdysozoa</taxon>
        <taxon>Nematoda</taxon>
        <taxon>Chromadorea</taxon>
        <taxon>Rhabditida</taxon>
        <taxon>Rhabditina</taxon>
        <taxon>Diplogasteromorpha</taxon>
        <taxon>Diplogasteroidea</taxon>
        <taxon>Neodiplogasteridae</taxon>
        <taxon>Pristionchus</taxon>
    </lineage>
</organism>
<gene>
    <name evidence="3" type="ORF">PMAYCL1PPCAC_10002</name>
</gene>
<keyword evidence="2" id="KW-1133">Transmembrane helix</keyword>
<feature type="non-terminal residue" evidence="3">
    <location>
        <position position="1"/>
    </location>
</feature>
<dbReference type="EMBL" id="BTRK01000003">
    <property type="protein sequence ID" value="GMR39807.1"/>
    <property type="molecule type" value="Genomic_DNA"/>
</dbReference>